<dbReference type="InterPro" id="IPR014748">
    <property type="entry name" value="Enoyl-CoA_hydra_C"/>
</dbReference>
<dbReference type="GO" id="GO:0006635">
    <property type="term" value="P:fatty acid beta-oxidation"/>
    <property type="evidence" value="ECO:0007669"/>
    <property type="project" value="TreeGrafter"/>
</dbReference>
<dbReference type="EMBL" id="MPSH01000009">
    <property type="protein sequence ID" value="PNH33400.1"/>
    <property type="molecule type" value="Genomic_DNA"/>
</dbReference>
<gene>
    <name evidence="4" type="ORF">BJF96_g3580</name>
</gene>
<reference evidence="4 5" key="1">
    <citation type="submission" date="2017-12" db="EMBL/GenBank/DDBJ databases">
        <title>Comparative genomics yields insights into virulence evolution of Verticillium dahliae.</title>
        <authorList>
            <person name="Fan R."/>
            <person name="Armitage A.D."/>
            <person name="Cascant-Lopez E."/>
            <person name="Sobczyk M."/>
            <person name="Cockerton H.M."/>
            <person name="Harrison R.J."/>
        </authorList>
    </citation>
    <scope>NUCLEOTIDE SEQUENCE [LARGE SCALE GENOMIC DNA]</scope>
    <source>
        <strain evidence="4 5">12008</strain>
    </source>
</reference>
<dbReference type="Proteomes" id="UP000236305">
    <property type="component" value="Unassembled WGS sequence"/>
</dbReference>
<organism evidence="4 5">
    <name type="scientific">Verticillium dahliae</name>
    <name type="common">Verticillium wilt</name>
    <dbReference type="NCBI Taxonomy" id="27337"/>
    <lineage>
        <taxon>Eukaryota</taxon>
        <taxon>Fungi</taxon>
        <taxon>Dikarya</taxon>
        <taxon>Ascomycota</taxon>
        <taxon>Pezizomycotina</taxon>
        <taxon>Sordariomycetes</taxon>
        <taxon>Hypocreomycetidae</taxon>
        <taxon>Glomerellales</taxon>
        <taxon>Plectosphaerellaceae</taxon>
        <taxon>Verticillium</taxon>
    </lineage>
</organism>
<keyword evidence="2" id="KW-0456">Lyase</keyword>
<dbReference type="PROSITE" id="PS00166">
    <property type="entry name" value="ENOYL_COA_HYDRATASE"/>
    <property type="match status" value="1"/>
</dbReference>
<evidence type="ECO:0000313" key="5">
    <source>
        <dbReference type="Proteomes" id="UP000236305"/>
    </source>
</evidence>
<dbReference type="GO" id="GO:0005739">
    <property type="term" value="C:mitochondrion"/>
    <property type="evidence" value="ECO:0007669"/>
    <property type="project" value="TreeGrafter"/>
</dbReference>
<proteinExistence type="inferred from homology"/>
<evidence type="ECO:0000256" key="2">
    <source>
        <dbReference type="ARBA" id="ARBA00023239"/>
    </source>
</evidence>
<dbReference type="PANTHER" id="PTHR11941">
    <property type="entry name" value="ENOYL-COA HYDRATASE-RELATED"/>
    <property type="match status" value="1"/>
</dbReference>
<evidence type="ECO:0000313" key="4">
    <source>
        <dbReference type="EMBL" id="PNH33400.1"/>
    </source>
</evidence>
<dbReference type="Gene3D" id="1.10.12.10">
    <property type="entry name" value="Lyase 2-enoyl-coa Hydratase, Chain A, domain 2"/>
    <property type="match status" value="1"/>
</dbReference>
<evidence type="ECO:0000256" key="3">
    <source>
        <dbReference type="RuleBase" id="RU003707"/>
    </source>
</evidence>
<dbReference type="PANTHER" id="PTHR11941:SF158">
    <property type="entry name" value="ENOYL-COA HYDRATASE (AFU_ORTHOLOGUE AFUA_2G10650)"/>
    <property type="match status" value="1"/>
</dbReference>
<dbReference type="Gene3D" id="3.90.226.10">
    <property type="entry name" value="2-enoyl-CoA Hydratase, Chain A, domain 1"/>
    <property type="match status" value="1"/>
</dbReference>
<accession>A0AA45ANC4</accession>
<dbReference type="InterPro" id="IPR029045">
    <property type="entry name" value="ClpP/crotonase-like_dom_sf"/>
</dbReference>
<dbReference type="AlphaFoldDB" id="A0AA45ANC4"/>
<dbReference type="CDD" id="cd06558">
    <property type="entry name" value="crotonase-like"/>
    <property type="match status" value="1"/>
</dbReference>
<dbReference type="InterPro" id="IPR018376">
    <property type="entry name" value="Enoyl-CoA_hyd/isom_CS"/>
</dbReference>
<dbReference type="Pfam" id="PF00378">
    <property type="entry name" value="ECH_1"/>
    <property type="match status" value="1"/>
</dbReference>
<evidence type="ECO:0008006" key="6">
    <source>
        <dbReference type="Google" id="ProtNLM"/>
    </source>
</evidence>
<dbReference type="InterPro" id="IPR001753">
    <property type="entry name" value="Enoyl-CoA_hydra/iso"/>
</dbReference>
<comment type="similarity">
    <text evidence="1 3">Belongs to the enoyl-CoA hydratase/isomerase family.</text>
</comment>
<evidence type="ECO:0000256" key="1">
    <source>
        <dbReference type="ARBA" id="ARBA00005254"/>
    </source>
</evidence>
<dbReference type="GO" id="GO:0016829">
    <property type="term" value="F:lyase activity"/>
    <property type="evidence" value="ECO:0007669"/>
    <property type="project" value="UniProtKB-KW"/>
</dbReference>
<dbReference type="SUPFAM" id="SSF52096">
    <property type="entry name" value="ClpP/crotonase"/>
    <property type="match status" value="1"/>
</dbReference>
<protein>
    <recommendedName>
        <fullName evidence="6">Carnitinyl-CoA dehydratase</fullName>
    </recommendedName>
</protein>
<sequence>MSLPSNLTSPPPEVLNTVVTFPAPHILLITLNRPAQLNAIPPAQLNAIPPAQHHALLALYEWYDAQPPLRCAILTGTGRAFCAGADLKAWDAKNRGAPGTDAKWPSTGGFGGLSNRHGKKPVIAAVNGLCLGGGFEMITNADLVYALASAKFGLPEVKRGVVAIAGALPRIAQILGRQRASEMAMLGDMYTAAQMRDWGVVNGVVEGSADDLIRAVLQVAEKLANNSPDSIIVTREGLMSGLGGEAPQQATNRVEAGIYQQLEGGDNIKEGVLAFVEKRQPVWKDSKL</sequence>
<name>A0AA45ANC4_VERDA</name>
<comment type="caution">
    <text evidence="4">The sequence shown here is derived from an EMBL/GenBank/DDBJ whole genome shotgun (WGS) entry which is preliminary data.</text>
</comment>